<comment type="caution">
    <text evidence="4">The sequence shown here is derived from an EMBL/GenBank/DDBJ whole genome shotgun (WGS) entry which is preliminary data.</text>
</comment>
<feature type="compositionally biased region" description="Pro residues" evidence="1">
    <location>
        <begin position="512"/>
        <end position="524"/>
    </location>
</feature>
<evidence type="ECO:0000256" key="2">
    <source>
        <dbReference type="SAM" id="SignalP"/>
    </source>
</evidence>
<feature type="domain" description="Fibronectin type-III" evidence="3">
    <location>
        <begin position="522"/>
        <end position="620"/>
    </location>
</feature>
<name>A0ABM8QC57_9BACT</name>
<dbReference type="Gene3D" id="2.60.40.3170">
    <property type="match status" value="3"/>
</dbReference>
<dbReference type="Pfam" id="PF00041">
    <property type="entry name" value="fn3"/>
    <property type="match status" value="1"/>
</dbReference>
<accession>A0ABM8QC57</accession>
<dbReference type="CDD" id="cd00063">
    <property type="entry name" value="FN3"/>
    <property type="match status" value="1"/>
</dbReference>
<keyword evidence="5" id="KW-1185">Reference proteome</keyword>
<dbReference type="Gene3D" id="2.60.40.10">
    <property type="entry name" value="Immunoglobulins"/>
    <property type="match status" value="1"/>
</dbReference>
<reference evidence="4 5" key="1">
    <citation type="submission" date="2021-02" db="EMBL/GenBank/DDBJ databases">
        <authorList>
            <person name="Han P."/>
        </authorList>
    </citation>
    <scope>NUCLEOTIDE SEQUENCE [LARGE SCALE GENOMIC DNA]</scope>
    <source>
        <strain evidence="4">Candidatus Nitrospira sp. ZN2</strain>
    </source>
</reference>
<dbReference type="PRINTS" id="PR01217">
    <property type="entry name" value="PRICHEXTENSN"/>
</dbReference>
<organism evidence="4 5">
    <name type="scientific">Nitrospira defluvii</name>
    <dbReference type="NCBI Taxonomy" id="330214"/>
    <lineage>
        <taxon>Bacteria</taxon>
        <taxon>Pseudomonadati</taxon>
        <taxon>Nitrospirota</taxon>
        <taxon>Nitrospiria</taxon>
        <taxon>Nitrospirales</taxon>
        <taxon>Nitrospiraceae</taxon>
        <taxon>Nitrospira</taxon>
    </lineage>
</organism>
<feature type="region of interest" description="Disordered" evidence="1">
    <location>
        <begin position="495"/>
        <end position="547"/>
    </location>
</feature>
<feature type="compositionally biased region" description="Pro residues" evidence="1">
    <location>
        <begin position="334"/>
        <end position="356"/>
    </location>
</feature>
<dbReference type="InterPro" id="IPR013783">
    <property type="entry name" value="Ig-like_fold"/>
</dbReference>
<evidence type="ECO:0000256" key="1">
    <source>
        <dbReference type="SAM" id="MobiDB-lite"/>
    </source>
</evidence>
<evidence type="ECO:0000259" key="3">
    <source>
        <dbReference type="PROSITE" id="PS50853"/>
    </source>
</evidence>
<sequence>MMTPRSVLIFSAAGCLCSTLCTTALVSTAAAADTSATLSLLQQPSLDAAITKAQGSGTAPILPSPAALVLTAPKGKTAVGSLTLKKSTSDRHTYYLSTNQSWVWMNPPYGSTQTITSETDQLVITAQTANLAVGTHSATVYVVDSGPNNFTNMLRIPVSLTVTAEPVAPTPPPPAPPAAVPTPKPVVLTPPPPPTPVVVPPPPAPVAVPPPPAPAPPAPTVVPTSGIVTSPLALTLTAAKGQTAVGTLALRKGGTDQHSYSLSTNQSWVWMNPPYGSTQTITTETDQLVITAQTSSLAAGTYSAVVYIVESGPNNFSNMLRIPVTLTVTATPVTTPPPTPPAPPAAVTPTPKPVAVTPPPPPTPVVVPPPPAPVAVPPPPAPAPPAPTPVATGPIQATPAALSLSSTNAVGTLALRKAGTDQHVYSLSASQSWVWMNPPYGSTQTITSETDQIVITAQPSGLAAGTYSAVVYIVESGPNNFSNTLRIPITFTVTGGQTASATPSTPTQPAVSTPPPPPPTPVPTPVQTTPSASASTSSPKTASATVSWNANTESDLAGYRVYVGTKSGSYGFVGPFEVTNRTSFTIANLPTGTTYFFAVSAFDKSGNESAKSAEVSKSLF</sequence>
<feature type="compositionally biased region" description="Low complexity" evidence="1">
    <location>
        <begin position="497"/>
        <end position="511"/>
    </location>
</feature>
<dbReference type="EMBL" id="CAJNBJ010000001">
    <property type="protein sequence ID" value="CAE6688829.1"/>
    <property type="molecule type" value="Genomic_DNA"/>
</dbReference>
<dbReference type="SMART" id="SM00060">
    <property type="entry name" value="FN3"/>
    <property type="match status" value="1"/>
</dbReference>
<feature type="region of interest" description="Disordered" evidence="1">
    <location>
        <begin position="332"/>
        <end position="356"/>
    </location>
</feature>
<feature type="signal peptide" evidence="2">
    <location>
        <begin position="1"/>
        <end position="32"/>
    </location>
</feature>
<feature type="compositionally biased region" description="Low complexity" evidence="1">
    <location>
        <begin position="525"/>
        <end position="547"/>
    </location>
</feature>
<gene>
    <name evidence="4" type="ORF">NSPZN2_10112</name>
</gene>
<proteinExistence type="predicted"/>
<keyword evidence="2" id="KW-0732">Signal</keyword>
<dbReference type="Proteomes" id="UP000675880">
    <property type="component" value="Unassembled WGS sequence"/>
</dbReference>
<protein>
    <submittedName>
        <fullName evidence="4">Fibronectin type-III domain-containing protein</fullName>
    </submittedName>
</protein>
<dbReference type="InterPro" id="IPR036116">
    <property type="entry name" value="FN3_sf"/>
</dbReference>
<dbReference type="SUPFAM" id="SSF49265">
    <property type="entry name" value="Fibronectin type III"/>
    <property type="match status" value="1"/>
</dbReference>
<dbReference type="InterPro" id="IPR046940">
    <property type="entry name" value="TPPII_Ig-like_sf"/>
</dbReference>
<evidence type="ECO:0000313" key="5">
    <source>
        <dbReference type="Proteomes" id="UP000675880"/>
    </source>
</evidence>
<feature type="chain" id="PRO_5047360185" evidence="2">
    <location>
        <begin position="33"/>
        <end position="620"/>
    </location>
</feature>
<evidence type="ECO:0000313" key="4">
    <source>
        <dbReference type="EMBL" id="CAE6688829.1"/>
    </source>
</evidence>
<dbReference type="InterPro" id="IPR003961">
    <property type="entry name" value="FN3_dom"/>
</dbReference>
<dbReference type="RefSeq" id="WP_213040058.1">
    <property type="nucleotide sequence ID" value="NZ_CAJNBJ010000001.1"/>
</dbReference>
<dbReference type="PROSITE" id="PS50853">
    <property type="entry name" value="FN3"/>
    <property type="match status" value="1"/>
</dbReference>